<dbReference type="Pfam" id="PF00651">
    <property type="entry name" value="BTB"/>
    <property type="match status" value="1"/>
</dbReference>
<dbReference type="AlphaFoldDB" id="A0A0Q3Q224"/>
<name>A0A0Q3Q224_BRADI</name>
<dbReference type="Gramene" id="KQJ95681">
    <property type="protein sequence ID" value="KQJ95681"/>
    <property type="gene ID" value="BRADI_3g18523v3"/>
</dbReference>
<dbReference type="PROSITE" id="PS50097">
    <property type="entry name" value="BTB"/>
    <property type="match status" value="1"/>
</dbReference>
<dbReference type="GO" id="GO:0016567">
    <property type="term" value="P:protein ubiquitination"/>
    <property type="evidence" value="ECO:0007669"/>
    <property type="project" value="InterPro"/>
</dbReference>
<comment type="similarity">
    <text evidence="2">Belongs to the Tdpoz family.</text>
</comment>
<dbReference type="Gene3D" id="1.25.40.420">
    <property type="match status" value="1"/>
</dbReference>
<reference evidence="4 5" key="1">
    <citation type="journal article" date="2010" name="Nature">
        <title>Genome sequencing and analysis of the model grass Brachypodium distachyon.</title>
        <authorList>
            <consortium name="International Brachypodium Initiative"/>
        </authorList>
    </citation>
    <scope>NUCLEOTIDE SEQUENCE [LARGE SCALE GENOMIC DNA]</scope>
    <source>
        <strain evidence="4 5">Bd21</strain>
    </source>
</reference>
<evidence type="ECO:0000256" key="1">
    <source>
        <dbReference type="ARBA" id="ARBA00004906"/>
    </source>
</evidence>
<dbReference type="EnsemblPlants" id="KQJ95681">
    <property type="protein sequence ID" value="KQJ95681"/>
    <property type="gene ID" value="BRADI_3g18523v3"/>
</dbReference>
<dbReference type="EMBL" id="CM000882">
    <property type="protein sequence ID" value="KQJ95681.1"/>
    <property type="molecule type" value="Genomic_DNA"/>
</dbReference>
<gene>
    <name evidence="4" type="ORF">BRADI_3g18523v3</name>
</gene>
<evidence type="ECO:0000313" key="5">
    <source>
        <dbReference type="EnsemblPlants" id="KQJ95681"/>
    </source>
</evidence>
<accession>A0A0Q3Q224</accession>
<dbReference type="Gene3D" id="3.30.710.10">
    <property type="entry name" value="Potassium Channel Kv1.1, Chain A"/>
    <property type="match status" value="1"/>
</dbReference>
<evidence type="ECO:0000256" key="2">
    <source>
        <dbReference type="ARBA" id="ARBA00010846"/>
    </source>
</evidence>
<dbReference type="PANTHER" id="PTHR26379:SF477">
    <property type="entry name" value="OS08G0129000 PROTEIN"/>
    <property type="match status" value="1"/>
</dbReference>
<dbReference type="InterPro" id="IPR011333">
    <property type="entry name" value="SKP1/BTB/POZ_sf"/>
</dbReference>
<dbReference type="PANTHER" id="PTHR26379">
    <property type="entry name" value="BTB/POZ AND MATH DOMAIN-CONTAINING PROTEIN 1"/>
    <property type="match status" value="1"/>
</dbReference>
<comment type="pathway">
    <text evidence="1">Protein modification; protein ubiquitination.</text>
</comment>
<dbReference type="InterPro" id="IPR045005">
    <property type="entry name" value="BPM1-6"/>
</dbReference>
<evidence type="ECO:0000259" key="3">
    <source>
        <dbReference type="PROSITE" id="PS50097"/>
    </source>
</evidence>
<dbReference type="InterPro" id="IPR000210">
    <property type="entry name" value="BTB/POZ_dom"/>
</dbReference>
<dbReference type="InParanoid" id="A0A0Q3Q224"/>
<sequence>MAAAVATARKTLEIKFHRFNFNPLPLFVMQPSPPNPKWTSTEVFAAGGYEWRAHVVRNLQSYSAAEQSSTGFYLQLVTKNARATAALEICLLDNTGRLLPRKALCMTPTEFDSTDIAAAGRTGRNHTLGALVPDSHLDMSLFGYLDLPRDRLLVEITVTVFSDKPPSKTSAAAGAMPPPSARTGAILAMRSPVFKAMLYGPMKESSGSLQSQSTLLPPQSIEIEGMTRDVFEALLAYIYTDSLPAGAGDEDASGGGGVMVWDLLVAADRYGVDRLRAICERLLCGKLDVQNVARFLGVADQYHLHALKEACIEFMTTSARMDEIVQTQEYAELRANRLHLLAEVLEKSTKFRQIIEQQLAPLCRISSLIRLT</sequence>
<dbReference type="OrthoDB" id="45365at2759"/>
<protein>
    <recommendedName>
        <fullName evidence="3">BTB domain-containing protein</fullName>
    </recommendedName>
</protein>
<feature type="domain" description="BTB" evidence="3">
    <location>
        <begin position="185"/>
        <end position="247"/>
    </location>
</feature>
<dbReference type="Pfam" id="PF24570">
    <property type="entry name" value="BACK_BPM_SPOP"/>
    <property type="match status" value="1"/>
</dbReference>
<proteinExistence type="inferred from homology"/>
<dbReference type="Proteomes" id="UP000008810">
    <property type="component" value="Chromosome 3"/>
</dbReference>
<reference evidence="5" key="3">
    <citation type="submission" date="2018-08" db="UniProtKB">
        <authorList>
            <consortium name="EnsemblPlants"/>
        </authorList>
    </citation>
    <scope>IDENTIFICATION</scope>
    <source>
        <strain evidence="5">cv. Bd21</strain>
    </source>
</reference>
<dbReference type="SMART" id="SM00225">
    <property type="entry name" value="BTB"/>
    <property type="match status" value="1"/>
</dbReference>
<evidence type="ECO:0000313" key="4">
    <source>
        <dbReference type="EMBL" id="KQJ95681.1"/>
    </source>
</evidence>
<evidence type="ECO:0000313" key="6">
    <source>
        <dbReference type="Proteomes" id="UP000008810"/>
    </source>
</evidence>
<reference evidence="4" key="2">
    <citation type="submission" date="2017-06" db="EMBL/GenBank/DDBJ databases">
        <title>WGS assembly of Brachypodium distachyon.</title>
        <authorList>
            <consortium name="The International Brachypodium Initiative"/>
            <person name="Lucas S."/>
            <person name="Harmon-Smith M."/>
            <person name="Lail K."/>
            <person name="Tice H."/>
            <person name="Grimwood J."/>
            <person name="Bruce D."/>
            <person name="Barry K."/>
            <person name="Shu S."/>
            <person name="Lindquist E."/>
            <person name="Wang M."/>
            <person name="Pitluck S."/>
            <person name="Vogel J.P."/>
            <person name="Garvin D.F."/>
            <person name="Mockler T.C."/>
            <person name="Schmutz J."/>
            <person name="Rokhsar D."/>
            <person name="Bevan M.W."/>
        </authorList>
    </citation>
    <scope>NUCLEOTIDE SEQUENCE</scope>
    <source>
        <strain evidence="4">Bd21</strain>
    </source>
</reference>
<dbReference type="InterPro" id="IPR056423">
    <property type="entry name" value="BACK_BPM_SPOP"/>
</dbReference>
<dbReference type="SUPFAM" id="SSF54695">
    <property type="entry name" value="POZ domain"/>
    <property type="match status" value="1"/>
</dbReference>
<organism evidence="4">
    <name type="scientific">Brachypodium distachyon</name>
    <name type="common">Purple false brome</name>
    <name type="synonym">Trachynia distachya</name>
    <dbReference type="NCBI Taxonomy" id="15368"/>
    <lineage>
        <taxon>Eukaryota</taxon>
        <taxon>Viridiplantae</taxon>
        <taxon>Streptophyta</taxon>
        <taxon>Embryophyta</taxon>
        <taxon>Tracheophyta</taxon>
        <taxon>Spermatophyta</taxon>
        <taxon>Magnoliopsida</taxon>
        <taxon>Liliopsida</taxon>
        <taxon>Poales</taxon>
        <taxon>Poaceae</taxon>
        <taxon>BOP clade</taxon>
        <taxon>Pooideae</taxon>
        <taxon>Stipodae</taxon>
        <taxon>Brachypodieae</taxon>
        <taxon>Brachypodium</taxon>
    </lineage>
</organism>
<keyword evidence="6" id="KW-1185">Reference proteome</keyword>